<dbReference type="KEGG" id="lbc:LACBIDRAFT_321007"/>
<dbReference type="GeneID" id="6069147"/>
<keyword evidence="2" id="KW-1185">Reference proteome</keyword>
<proteinExistence type="predicted"/>
<dbReference type="EMBL" id="DS547091">
    <property type="protein sequence ID" value="EDR15926.1"/>
    <property type="molecule type" value="Genomic_DNA"/>
</dbReference>
<dbReference type="Proteomes" id="UP000001194">
    <property type="component" value="Unassembled WGS sequence"/>
</dbReference>
<dbReference type="RefSeq" id="XP_001874134.1">
    <property type="nucleotide sequence ID" value="XM_001874099.1"/>
</dbReference>
<evidence type="ECO:0000313" key="2">
    <source>
        <dbReference type="Proteomes" id="UP000001194"/>
    </source>
</evidence>
<name>B0CNH0_LACBS</name>
<gene>
    <name evidence="1" type="ORF">LACBIDRAFT_321007</name>
</gene>
<sequence length="302" mass="34534">MFFPLEQHLSWRFPFVLGKVSRYWRQVAYGAPTLWSHVDVSPRRHLDGLQVYLGRSKGSPINLDITFIRQSAVSKLIGILRPHYRHCRSIRVKAENSYELTTEISSILDSGHYPMLRHICVEGFDTSLLQPFAIVADAVNLTNVRLRELTIALIVNDDLIKLRRETANVPRFTALKSLTLAPRHNIGAVLTTVADADACFPGIKLLILPNFNKLSSFVRSTKTMDSRPFWPELDGLAVRDIDDQGVLYEFVQDRQRSEMKKPVFSERRDGQRYFLVPVSSFDPKSTFDDLSDDVARDELEVN</sequence>
<protein>
    <submittedName>
        <fullName evidence="1">Predicted protein</fullName>
    </submittedName>
</protein>
<accession>B0CNH0</accession>
<reference evidence="1 2" key="1">
    <citation type="journal article" date="2008" name="Nature">
        <title>The genome of Laccaria bicolor provides insights into mycorrhizal symbiosis.</title>
        <authorList>
            <person name="Martin F."/>
            <person name="Aerts A."/>
            <person name="Ahren D."/>
            <person name="Brun A."/>
            <person name="Danchin E.G.J."/>
            <person name="Duchaussoy F."/>
            <person name="Gibon J."/>
            <person name="Kohler A."/>
            <person name="Lindquist E."/>
            <person name="Pereda V."/>
            <person name="Salamov A."/>
            <person name="Shapiro H.J."/>
            <person name="Wuyts J."/>
            <person name="Blaudez D."/>
            <person name="Buee M."/>
            <person name="Brokstein P."/>
            <person name="Canbaeck B."/>
            <person name="Cohen D."/>
            <person name="Courty P.E."/>
            <person name="Coutinho P.M."/>
            <person name="Delaruelle C."/>
            <person name="Detter J.C."/>
            <person name="Deveau A."/>
            <person name="DiFazio S."/>
            <person name="Duplessis S."/>
            <person name="Fraissinet-Tachet L."/>
            <person name="Lucic E."/>
            <person name="Frey-Klett P."/>
            <person name="Fourrey C."/>
            <person name="Feussner I."/>
            <person name="Gay G."/>
            <person name="Grimwood J."/>
            <person name="Hoegger P.J."/>
            <person name="Jain P."/>
            <person name="Kilaru S."/>
            <person name="Labbe J."/>
            <person name="Lin Y.C."/>
            <person name="Legue V."/>
            <person name="Le Tacon F."/>
            <person name="Marmeisse R."/>
            <person name="Melayah D."/>
            <person name="Montanini B."/>
            <person name="Muratet M."/>
            <person name="Nehls U."/>
            <person name="Niculita-Hirzel H."/>
            <person name="Oudot-Le Secq M.P."/>
            <person name="Peter M."/>
            <person name="Quesneville H."/>
            <person name="Rajashekar B."/>
            <person name="Reich M."/>
            <person name="Rouhier N."/>
            <person name="Schmutz J."/>
            <person name="Yin T."/>
            <person name="Chalot M."/>
            <person name="Henrissat B."/>
            <person name="Kuees U."/>
            <person name="Lucas S."/>
            <person name="Van de Peer Y."/>
            <person name="Podila G.K."/>
            <person name="Polle A."/>
            <person name="Pukkila P.J."/>
            <person name="Richardson P.M."/>
            <person name="Rouze P."/>
            <person name="Sanders I.R."/>
            <person name="Stajich J.E."/>
            <person name="Tunlid A."/>
            <person name="Tuskan G."/>
            <person name="Grigoriev I.V."/>
        </authorList>
    </citation>
    <scope>NUCLEOTIDE SEQUENCE [LARGE SCALE GENOMIC DNA]</scope>
    <source>
        <strain evidence="2">S238N-H82 / ATCC MYA-4686</strain>
    </source>
</reference>
<evidence type="ECO:0000313" key="1">
    <source>
        <dbReference type="EMBL" id="EDR15926.1"/>
    </source>
</evidence>
<dbReference type="InParanoid" id="B0CNH0"/>
<dbReference type="AlphaFoldDB" id="B0CNH0"/>
<dbReference type="HOGENOM" id="CLU_921564_0_0_1"/>
<dbReference type="OrthoDB" id="3000009at2759"/>
<organism evidence="2">
    <name type="scientific">Laccaria bicolor (strain S238N-H82 / ATCC MYA-4686)</name>
    <name type="common">Bicoloured deceiver</name>
    <name type="synonym">Laccaria laccata var. bicolor</name>
    <dbReference type="NCBI Taxonomy" id="486041"/>
    <lineage>
        <taxon>Eukaryota</taxon>
        <taxon>Fungi</taxon>
        <taxon>Dikarya</taxon>
        <taxon>Basidiomycota</taxon>
        <taxon>Agaricomycotina</taxon>
        <taxon>Agaricomycetes</taxon>
        <taxon>Agaricomycetidae</taxon>
        <taxon>Agaricales</taxon>
        <taxon>Agaricineae</taxon>
        <taxon>Hydnangiaceae</taxon>
        <taxon>Laccaria</taxon>
    </lineage>
</organism>